<organism evidence="13 14">
    <name type="scientific">Paucihalobacter ruber</name>
    <dbReference type="NCBI Taxonomy" id="2567861"/>
    <lineage>
        <taxon>Bacteria</taxon>
        <taxon>Pseudomonadati</taxon>
        <taxon>Bacteroidota</taxon>
        <taxon>Flavobacteriia</taxon>
        <taxon>Flavobacteriales</taxon>
        <taxon>Flavobacteriaceae</taxon>
        <taxon>Paucihalobacter</taxon>
    </lineage>
</organism>
<dbReference type="InterPro" id="IPR004014">
    <property type="entry name" value="ATPase_P-typ_cation-transptr_N"/>
</dbReference>
<dbReference type="InterPro" id="IPR023298">
    <property type="entry name" value="ATPase_P-typ_TM_dom_sf"/>
</dbReference>
<dbReference type="InterPro" id="IPR008250">
    <property type="entry name" value="ATPase_P-typ_transduc_dom_A_sf"/>
</dbReference>
<feature type="transmembrane region" description="Helical" evidence="11">
    <location>
        <begin position="55"/>
        <end position="81"/>
    </location>
</feature>
<dbReference type="InterPro" id="IPR001757">
    <property type="entry name" value="P_typ_ATPase"/>
</dbReference>
<keyword evidence="14" id="KW-1185">Reference proteome</keyword>
<dbReference type="Pfam" id="PF00689">
    <property type="entry name" value="Cation_ATPase_C"/>
    <property type="match status" value="1"/>
</dbReference>
<evidence type="ECO:0000256" key="3">
    <source>
        <dbReference type="ARBA" id="ARBA00022553"/>
    </source>
</evidence>
<dbReference type="SUPFAM" id="SSF56784">
    <property type="entry name" value="HAD-like"/>
    <property type="match status" value="1"/>
</dbReference>
<dbReference type="Gene3D" id="3.40.50.1000">
    <property type="entry name" value="HAD superfamily/HAD-like"/>
    <property type="match status" value="1"/>
</dbReference>
<proteinExistence type="inferred from homology"/>
<dbReference type="InterPro" id="IPR036412">
    <property type="entry name" value="HAD-like_sf"/>
</dbReference>
<comment type="similarity">
    <text evidence="2">Belongs to the cation transport ATPase (P-type) (TC 3.A.3) family. Type IIA subfamily.</text>
</comment>
<dbReference type="EMBL" id="VHIQ01000004">
    <property type="protein sequence ID" value="TPV33262.1"/>
    <property type="molecule type" value="Genomic_DNA"/>
</dbReference>
<feature type="transmembrane region" description="Helical" evidence="11">
    <location>
        <begin position="276"/>
        <end position="300"/>
    </location>
</feature>
<feature type="transmembrane region" description="Helical" evidence="11">
    <location>
        <begin position="841"/>
        <end position="862"/>
    </location>
</feature>
<dbReference type="SFLD" id="SFLDG00002">
    <property type="entry name" value="C1.7:_P-type_atpase_like"/>
    <property type="match status" value="1"/>
</dbReference>
<evidence type="ECO:0000256" key="10">
    <source>
        <dbReference type="ARBA" id="ARBA00023136"/>
    </source>
</evidence>
<dbReference type="PRINTS" id="PR00119">
    <property type="entry name" value="CATATPASE"/>
</dbReference>
<dbReference type="InterPro" id="IPR050510">
    <property type="entry name" value="Cation_transp_ATPase_P-type"/>
</dbReference>
<dbReference type="GO" id="GO:0030007">
    <property type="term" value="P:intracellular potassium ion homeostasis"/>
    <property type="evidence" value="ECO:0007669"/>
    <property type="project" value="TreeGrafter"/>
</dbReference>
<evidence type="ECO:0000256" key="2">
    <source>
        <dbReference type="ARBA" id="ARBA00005675"/>
    </source>
</evidence>
<evidence type="ECO:0000256" key="11">
    <source>
        <dbReference type="SAM" id="Phobius"/>
    </source>
</evidence>
<accession>A0A506PJK2</accession>
<evidence type="ECO:0000256" key="9">
    <source>
        <dbReference type="ARBA" id="ARBA00022989"/>
    </source>
</evidence>
<keyword evidence="4 11" id="KW-0812">Transmembrane</keyword>
<dbReference type="FunFam" id="2.70.150.10:FF:000160">
    <property type="entry name" value="Sarcoplasmic/endoplasmic reticulum calcium ATPase 1"/>
    <property type="match status" value="1"/>
</dbReference>
<dbReference type="InterPro" id="IPR006068">
    <property type="entry name" value="ATPase_P-typ_cation-transptr_C"/>
</dbReference>
<evidence type="ECO:0000259" key="12">
    <source>
        <dbReference type="SMART" id="SM00831"/>
    </source>
</evidence>
<gene>
    <name evidence="13" type="ORF">FJ651_09210</name>
</gene>
<dbReference type="GO" id="GO:0005886">
    <property type="term" value="C:plasma membrane"/>
    <property type="evidence" value="ECO:0007669"/>
    <property type="project" value="TreeGrafter"/>
</dbReference>
<keyword evidence="5" id="KW-0547">Nucleotide-binding</keyword>
<evidence type="ECO:0000256" key="1">
    <source>
        <dbReference type="ARBA" id="ARBA00004127"/>
    </source>
</evidence>
<evidence type="ECO:0000313" key="14">
    <source>
        <dbReference type="Proteomes" id="UP000317332"/>
    </source>
</evidence>
<feature type="transmembrane region" description="Helical" evidence="11">
    <location>
        <begin position="700"/>
        <end position="721"/>
    </location>
</feature>
<feature type="transmembrane region" description="Helical" evidence="11">
    <location>
        <begin position="251"/>
        <end position="270"/>
    </location>
</feature>
<keyword evidence="9 11" id="KW-1133">Transmembrane helix</keyword>
<dbReference type="GO" id="GO:1990573">
    <property type="term" value="P:potassium ion import across plasma membrane"/>
    <property type="evidence" value="ECO:0007669"/>
    <property type="project" value="TreeGrafter"/>
</dbReference>
<evidence type="ECO:0000256" key="6">
    <source>
        <dbReference type="ARBA" id="ARBA00022840"/>
    </source>
</evidence>
<evidence type="ECO:0000256" key="7">
    <source>
        <dbReference type="ARBA" id="ARBA00022842"/>
    </source>
</evidence>
<dbReference type="AlphaFoldDB" id="A0A506PJK2"/>
<dbReference type="Pfam" id="PF08282">
    <property type="entry name" value="Hydrolase_3"/>
    <property type="match status" value="1"/>
</dbReference>
<dbReference type="InterPro" id="IPR059000">
    <property type="entry name" value="ATPase_P-type_domA"/>
</dbReference>
<dbReference type="SFLD" id="SFLDF00027">
    <property type="entry name" value="p-type_atpase"/>
    <property type="match status" value="1"/>
</dbReference>
<dbReference type="SUPFAM" id="SSF81653">
    <property type="entry name" value="Calcium ATPase, transduction domain A"/>
    <property type="match status" value="1"/>
</dbReference>
<dbReference type="NCBIfam" id="TIGR01494">
    <property type="entry name" value="ATPase_P-type"/>
    <property type="match status" value="3"/>
</dbReference>
<feature type="transmembrane region" description="Helical" evidence="11">
    <location>
        <begin position="874"/>
        <end position="894"/>
    </location>
</feature>
<dbReference type="Pfam" id="PF13246">
    <property type="entry name" value="Cation_ATPase"/>
    <property type="match status" value="1"/>
</dbReference>
<dbReference type="Proteomes" id="UP000317332">
    <property type="component" value="Unassembled WGS sequence"/>
</dbReference>
<dbReference type="Gene3D" id="3.40.1110.10">
    <property type="entry name" value="Calcium-transporting ATPase, cytoplasmic domain N"/>
    <property type="match status" value="1"/>
</dbReference>
<dbReference type="GO" id="GO:0012505">
    <property type="term" value="C:endomembrane system"/>
    <property type="evidence" value="ECO:0007669"/>
    <property type="project" value="UniProtKB-SubCell"/>
</dbReference>
<dbReference type="Pfam" id="PF00690">
    <property type="entry name" value="Cation_ATPase_N"/>
    <property type="match status" value="1"/>
</dbReference>
<keyword evidence="10 11" id="KW-0472">Membrane</keyword>
<dbReference type="InterPro" id="IPR023214">
    <property type="entry name" value="HAD_sf"/>
</dbReference>
<keyword evidence="7" id="KW-0460">Magnesium</keyword>
<dbReference type="GO" id="GO:0005524">
    <property type="term" value="F:ATP binding"/>
    <property type="evidence" value="ECO:0007669"/>
    <property type="project" value="UniProtKB-KW"/>
</dbReference>
<dbReference type="RefSeq" id="WP_140990224.1">
    <property type="nucleotide sequence ID" value="NZ_VHIQ01000004.1"/>
</dbReference>
<dbReference type="Gene3D" id="2.70.150.10">
    <property type="entry name" value="Calcium-transporting ATPase, cytoplasmic transduction domain A"/>
    <property type="match status" value="1"/>
</dbReference>
<dbReference type="SMART" id="SM00831">
    <property type="entry name" value="Cation_ATPase_N"/>
    <property type="match status" value="1"/>
</dbReference>
<dbReference type="GO" id="GO:0005391">
    <property type="term" value="F:P-type sodium:potassium-exchanging transporter activity"/>
    <property type="evidence" value="ECO:0007669"/>
    <property type="project" value="TreeGrafter"/>
</dbReference>
<sequence length="905" mass="98930">MGSQNIKNNLWHSLEVNEIFKLLNSDIKGLTTEKASSILEEHGFNKLPQGKKISLLNIIFHQLLNPLIFILIAAAIASVLIGEAKDAIFILLVILINSILGTYQEYNAEKSASALQNLLKIKSLVKRDHKIIEIDSENIVIGDIVYLESGAKIPADLRLIDTRNLEIDESFLTGESLSAIKGTKILNQDMALQERSNMAYAGATVMSGRGMGIVVATGIHTEVGKIAKNVSTGESAKAPLILRMEKFTKRISIFIIGLSIILAVFLRMQGLDFTSIFFFVVALAVSAIPEGLPVALTVALSIATKRMAKRNVIVRKLTSVESLGSCTVIASDKTGTLTVNQQTAKKVVLPDKSSFQVSGEGYNGEGFVSDENSHQKITHQQHQGLHQLALIGCLANEAELSQFNGEWKHQGDAMDVAFLGLAYKLKIDIEALKDDNLIIDKIAYESELKYAAAFYRKDDQIFIGMKGAVETLLDYCEYQQENGVKQPINTSSILKQTEELASQGYRVLAVANGKCSNYQSKNNYNKDDIPPLTLLGLVCFIDPLRKESKESIEICKKAGIKVIMITGDHPETANAISKELGINSSTGMIVTGDMLTNAGKNTGKAYQKLVLNASVFARVSPIQKLEIVEVLINNGEFVAVTGDGVNDAPALKRANLGVAMGSGTDVAKEVGNMIVVDDNFSSIVAGVEEGRFAYDNVRKVIFLLISTGAAEVILFILSILFGLPLPLLAVQLLWLNLVTNGIQDVALAFEAGEKGAMQKKPRSPKEMIFNKTMISQILVSSFTIGIIVFGLWFTLINYSSLSEASSRNLILLLMVFMQNFHALNSRSEVTSAFKIPIKSNVILIVGIMGAQAIHVLSMHLPFMQDILRTEPVNITTWTTVLLLAVPIIIVMESYKAIKNRFYKNI</sequence>
<dbReference type="Gene3D" id="1.20.1110.10">
    <property type="entry name" value="Calcium-transporting ATPase, transmembrane domain"/>
    <property type="match status" value="1"/>
</dbReference>
<protein>
    <submittedName>
        <fullName evidence="13">HAD-IC family P-type ATPase</fullName>
    </submittedName>
</protein>
<dbReference type="GO" id="GO:1902600">
    <property type="term" value="P:proton transmembrane transport"/>
    <property type="evidence" value="ECO:0007669"/>
    <property type="project" value="TreeGrafter"/>
</dbReference>
<evidence type="ECO:0000256" key="8">
    <source>
        <dbReference type="ARBA" id="ARBA00022967"/>
    </source>
</evidence>
<reference evidence="13 14" key="1">
    <citation type="submission" date="2019-06" db="EMBL/GenBank/DDBJ databases">
        <title>Flavobacteriaceae Paucihalobacterium erythroidium CWB-1, complete genome.</title>
        <authorList>
            <person name="Wu S."/>
        </authorList>
    </citation>
    <scope>NUCLEOTIDE SEQUENCE [LARGE SCALE GENOMIC DNA]</scope>
    <source>
        <strain evidence="13 14">CWB-1</strain>
    </source>
</reference>
<dbReference type="PANTHER" id="PTHR43294">
    <property type="entry name" value="SODIUM/POTASSIUM-TRANSPORTING ATPASE SUBUNIT ALPHA"/>
    <property type="match status" value="1"/>
</dbReference>
<dbReference type="GO" id="GO:0036376">
    <property type="term" value="P:sodium ion export across plasma membrane"/>
    <property type="evidence" value="ECO:0007669"/>
    <property type="project" value="TreeGrafter"/>
</dbReference>
<dbReference type="GO" id="GO:0006883">
    <property type="term" value="P:intracellular sodium ion homeostasis"/>
    <property type="evidence" value="ECO:0007669"/>
    <property type="project" value="TreeGrafter"/>
</dbReference>
<comment type="caution">
    <text evidence="13">The sequence shown here is derived from an EMBL/GenBank/DDBJ whole genome shotgun (WGS) entry which is preliminary data.</text>
</comment>
<feature type="transmembrane region" description="Helical" evidence="11">
    <location>
        <begin position="87"/>
        <end position="103"/>
    </location>
</feature>
<dbReference type="PANTHER" id="PTHR43294:SF20">
    <property type="entry name" value="P-TYPE ATPASE"/>
    <property type="match status" value="1"/>
</dbReference>
<keyword evidence="3" id="KW-0597">Phosphoprotein</keyword>
<keyword evidence="8" id="KW-1278">Translocase</keyword>
<dbReference type="PROSITE" id="PS00154">
    <property type="entry name" value="ATPASE_E1_E2"/>
    <property type="match status" value="1"/>
</dbReference>
<evidence type="ECO:0000313" key="13">
    <source>
        <dbReference type="EMBL" id="TPV33262.1"/>
    </source>
</evidence>
<evidence type="ECO:0000256" key="4">
    <source>
        <dbReference type="ARBA" id="ARBA00022692"/>
    </source>
</evidence>
<dbReference type="PRINTS" id="PR00120">
    <property type="entry name" value="HATPASE"/>
</dbReference>
<dbReference type="SUPFAM" id="SSF81665">
    <property type="entry name" value="Calcium ATPase, transmembrane domain M"/>
    <property type="match status" value="1"/>
</dbReference>
<comment type="subcellular location">
    <subcellularLocation>
        <location evidence="1">Endomembrane system</location>
        <topology evidence="1">Multi-pass membrane protein</topology>
    </subcellularLocation>
</comment>
<feature type="transmembrane region" description="Helical" evidence="11">
    <location>
        <begin position="804"/>
        <end position="820"/>
    </location>
</feature>
<dbReference type="SUPFAM" id="SSF81660">
    <property type="entry name" value="Metal cation-transporting ATPase, ATP-binding domain N"/>
    <property type="match status" value="1"/>
</dbReference>
<feature type="domain" description="Cation-transporting P-type ATPase N-terminal" evidence="12">
    <location>
        <begin position="10"/>
        <end position="83"/>
    </location>
</feature>
<dbReference type="InterPro" id="IPR018303">
    <property type="entry name" value="ATPase_P-typ_P_site"/>
</dbReference>
<dbReference type="InterPro" id="IPR023299">
    <property type="entry name" value="ATPase_P-typ_cyto_dom_N"/>
</dbReference>
<feature type="transmembrane region" description="Helical" evidence="11">
    <location>
        <begin position="733"/>
        <end position="752"/>
    </location>
</feature>
<dbReference type="GO" id="GO:0016887">
    <property type="term" value="F:ATP hydrolysis activity"/>
    <property type="evidence" value="ECO:0007669"/>
    <property type="project" value="InterPro"/>
</dbReference>
<dbReference type="InterPro" id="IPR044492">
    <property type="entry name" value="P_typ_ATPase_HD_dom"/>
</dbReference>
<feature type="transmembrane region" description="Helical" evidence="11">
    <location>
        <begin position="773"/>
        <end position="798"/>
    </location>
</feature>
<keyword evidence="6" id="KW-0067">ATP-binding</keyword>
<evidence type="ECO:0000256" key="5">
    <source>
        <dbReference type="ARBA" id="ARBA00022741"/>
    </source>
</evidence>
<name>A0A506PJK2_9FLAO</name>
<dbReference type="SFLD" id="SFLDS00003">
    <property type="entry name" value="Haloacid_Dehalogenase"/>
    <property type="match status" value="1"/>
</dbReference>
<dbReference type="Pfam" id="PF00122">
    <property type="entry name" value="E1-E2_ATPase"/>
    <property type="match status" value="1"/>
</dbReference>
<dbReference type="OrthoDB" id="1521937at2"/>